<dbReference type="KEGG" id="nall:PP769_04420"/>
<name>A0AA96GDB0_9BACT</name>
<proteinExistence type="predicted"/>
<organism evidence="1 2">
    <name type="scientific">Candidatus Nitrospira allomarina</name>
    <dbReference type="NCBI Taxonomy" id="3020900"/>
    <lineage>
        <taxon>Bacteria</taxon>
        <taxon>Pseudomonadati</taxon>
        <taxon>Nitrospirota</taxon>
        <taxon>Nitrospiria</taxon>
        <taxon>Nitrospirales</taxon>
        <taxon>Nitrospiraceae</taxon>
        <taxon>Nitrospira</taxon>
    </lineage>
</organism>
<keyword evidence="2" id="KW-1185">Reference proteome</keyword>
<accession>A0AA96GDB0</accession>
<protein>
    <submittedName>
        <fullName evidence="1">Uncharacterized protein</fullName>
    </submittedName>
</protein>
<evidence type="ECO:0000313" key="2">
    <source>
        <dbReference type="Proteomes" id="UP001302719"/>
    </source>
</evidence>
<dbReference type="RefSeq" id="WP_312645646.1">
    <property type="nucleotide sequence ID" value="NZ_CP116967.1"/>
</dbReference>
<reference evidence="1 2" key="1">
    <citation type="submission" date="2023-01" db="EMBL/GenBank/DDBJ databases">
        <title>Cultivation and genomic characterization of new, ubiquitous marine nitrite-oxidizing bacteria from the Nitrospirales.</title>
        <authorList>
            <person name="Mueller A.J."/>
            <person name="Daebeler A."/>
            <person name="Herbold C.W."/>
            <person name="Kirkegaard R.H."/>
            <person name="Daims H."/>
        </authorList>
    </citation>
    <scope>NUCLEOTIDE SEQUENCE [LARGE SCALE GENOMIC DNA]</scope>
    <source>
        <strain evidence="1 2">VA</strain>
    </source>
</reference>
<evidence type="ECO:0000313" key="1">
    <source>
        <dbReference type="EMBL" id="WNM59017.1"/>
    </source>
</evidence>
<gene>
    <name evidence="1" type="ORF">PP769_04420</name>
</gene>
<dbReference type="AlphaFoldDB" id="A0AA96GDB0"/>
<dbReference type="Proteomes" id="UP001302719">
    <property type="component" value="Chromosome"/>
</dbReference>
<dbReference type="EMBL" id="CP116967">
    <property type="protein sequence ID" value="WNM59017.1"/>
    <property type="molecule type" value="Genomic_DNA"/>
</dbReference>
<sequence>MSNDPTTGTPHAFSEDLMAQFRKDLKTLSSKGMFRRHIVLRNSAILSDDQYFNLKETICTKYNINFTDVLMVGSAKLGFSIKPTRQWGVFSDDSDIDIAIVNRDLFESFWADLYEYSKSGAFWPEFHNFRKYFFRGWIRPDKFPPGHMFSRSLDWWEFFNETGHSRKFTNYPIRAGLYYNWEFLEAYQCLCIEHCQRNAISENLS</sequence>